<evidence type="ECO:0000256" key="1">
    <source>
        <dbReference type="SAM" id="MobiDB-lite"/>
    </source>
</evidence>
<keyword evidence="3" id="KW-1185">Reference proteome</keyword>
<comment type="caution">
    <text evidence="2">The sequence shown here is derived from an EMBL/GenBank/DDBJ whole genome shotgun (WGS) entry which is preliminary data.</text>
</comment>
<name>A0ABS5ETX3_9PROT</name>
<accession>A0ABS5ETX3</accession>
<reference evidence="3" key="1">
    <citation type="journal article" date="2021" name="Syst. Appl. Microbiol.">
        <title>Roseomonas hellenica sp. nov., isolated from roots of wild-growing Alkanna tinctoria.</title>
        <authorList>
            <person name="Rat A."/>
            <person name="Naranjo H.D."/>
            <person name="Lebbe L."/>
            <person name="Cnockaert M."/>
            <person name="Krigas N."/>
            <person name="Grigoriadou K."/>
            <person name="Maloupa E."/>
            <person name="Willems A."/>
        </authorList>
    </citation>
    <scope>NUCLEOTIDE SEQUENCE [LARGE SCALE GENOMIC DNA]</scope>
    <source>
        <strain evidence="3">LMG 31523</strain>
    </source>
</reference>
<feature type="compositionally biased region" description="Basic and acidic residues" evidence="1">
    <location>
        <begin position="53"/>
        <end position="69"/>
    </location>
</feature>
<sequence length="69" mass="7295">MEMRVVSKQPKKPGMKTDSTTHTPEGAPKDEAHRKEGDGTLSGSVPAGLTAEQLREQAESDKTDNSGTG</sequence>
<feature type="region of interest" description="Disordered" evidence="1">
    <location>
        <begin position="1"/>
        <end position="69"/>
    </location>
</feature>
<gene>
    <name evidence="2" type="ORF">GXW71_05160</name>
</gene>
<dbReference type="Proteomes" id="UP001196870">
    <property type="component" value="Unassembled WGS sequence"/>
</dbReference>
<protein>
    <submittedName>
        <fullName evidence="2">Uncharacterized protein</fullName>
    </submittedName>
</protein>
<evidence type="ECO:0000313" key="2">
    <source>
        <dbReference type="EMBL" id="MBR0663742.1"/>
    </source>
</evidence>
<dbReference type="RefSeq" id="WP_211851342.1">
    <property type="nucleotide sequence ID" value="NZ_JAAGBB010000005.1"/>
</dbReference>
<feature type="compositionally biased region" description="Basic and acidic residues" evidence="1">
    <location>
        <begin position="27"/>
        <end position="38"/>
    </location>
</feature>
<evidence type="ECO:0000313" key="3">
    <source>
        <dbReference type="Proteomes" id="UP001196870"/>
    </source>
</evidence>
<organism evidence="2 3">
    <name type="scientific">Plastoroseomonas hellenica</name>
    <dbReference type="NCBI Taxonomy" id="2687306"/>
    <lineage>
        <taxon>Bacteria</taxon>
        <taxon>Pseudomonadati</taxon>
        <taxon>Pseudomonadota</taxon>
        <taxon>Alphaproteobacteria</taxon>
        <taxon>Acetobacterales</taxon>
        <taxon>Acetobacteraceae</taxon>
        <taxon>Plastoroseomonas</taxon>
    </lineage>
</organism>
<dbReference type="EMBL" id="JAAGBB010000005">
    <property type="protein sequence ID" value="MBR0663742.1"/>
    <property type="molecule type" value="Genomic_DNA"/>
</dbReference>
<proteinExistence type="predicted"/>